<organism evidence="1 2">
    <name type="scientific">Paeniroseomonas aquatica</name>
    <dbReference type="NCBI Taxonomy" id="373043"/>
    <lineage>
        <taxon>Bacteria</taxon>
        <taxon>Pseudomonadati</taxon>
        <taxon>Pseudomonadota</taxon>
        <taxon>Alphaproteobacteria</taxon>
        <taxon>Acetobacterales</taxon>
        <taxon>Acetobacteraceae</taxon>
        <taxon>Paeniroseomonas</taxon>
    </lineage>
</organism>
<dbReference type="EMBL" id="JAUFPN010000184">
    <property type="protein sequence ID" value="MDN3566947.1"/>
    <property type="molecule type" value="Genomic_DNA"/>
</dbReference>
<dbReference type="PANTHER" id="PTHR37943:SF1">
    <property type="entry name" value="PROTEIN VES"/>
    <property type="match status" value="1"/>
</dbReference>
<dbReference type="RefSeq" id="WP_290318930.1">
    <property type="nucleotide sequence ID" value="NZ_JAUFPN010000184.1"/>
</dbReference>
<dbReference type="InterPro" id="IPR011051">
    <property type="entry name" value="RmlC_Cupin_sf"/>
</dbReference>
<dbReference type="InterPro" id="IPR010282">
    <property type="entry name" value="Uncharacterised_HutD/Ves"/>
</dbReference>
<dbReference type="Gene3D" id="2.60.120.10">
    <property type="entry name" value="Jelly Rolls"/>
    <property type="match status" value="1"/>
</dbReference>
<dbReference type="PANTHER" id="PTHR37943">
    <property type="entry name" value="PROTEIN VES"/>
    <property type="match status" value="1"/>
</dbReference>
<name>A0ABT8AAW0_9PROT</name>
<keyword evidence="2" id="KW-1185">Reference proteome</keyword>
<dbReference type="Pfam" id="PF05962">
    <property type="entry name" value="HutD"/>
    <property type="match status" value="1"/>
</dbReference>
<evidence type="ECO:0000313" key="1">
    <source>
        <dbReference type="EMBL" id="MDN3566947.1"/>
    </source>
</evidence>
<proteinExistence type="predicted"/>
<accession>A0ABT8AAW0</accession>
<evidence type="ECO:0000313" key="2">
    <source>
        <dbReference type="Proteomes" id="UP001529369"/>
    </source>
</evidence>
<reference evidence="2" key="1">
    <citation type="journal article" date="2019" name="Int. J. Syst. Evol. Microbiol.">
        <title>The Global Catalogue of Microorganisms (GCM) 10K type strain sequencing project: providing services to taxonomists for standard genome sequencing and annotation.</title>
        <authorList>
            <consortium name="The Broad Institute Genomics Platform"/>
            <consortium name="The Broad Institute Genome Sequencing Center for Infectious Disease"/>
            <person name="Wu L."/>
            <person name="Ma J."/>
        </authorList>
    </citation>
    <scope>NUCLEOTIDE SEQUENCE [LARGE SCALE GENOMIC DNA]</scope>
    <source>
        <strain evidence="2">CECT 7131</strain>
    </source>
</reference>
<protein>
    <submittedName>
        <fullName evidence="1">HutD family protein</fullName>
    </submittedName>
</protein>
<sequence>MLLRHAELPVSPWRNGAGRKADIAGGPGWFLGFAWLDAAAEFSDYQGQDRTITLLRGHGFALDFAEGPPLLVDQPLVPSAFDGGRACRCRLLDGPCLVVNAISDRARVRHAVEIRAPRSGDTGFAVLLSGGAILPDGTLAQPLDTISLPLAIDAVTCAVFHFTPIA</sequence>
<gene>
    <name evidence="1" type="ORF">QWZ14_21420</name>
</gene>
<dbReference type="Proteomes" id="UP001529369">
    <property type="component" value="Unassembled WGS sequence"/>
</dbReference>
<dbReference type="InterPro" id="IPR014710">
    <property type="entry name" value="RmlC-like_jellyroll"/>
</dbReference>
<comment type="caution">
    <text evidence="1">The sequence shown here is derived from an EMBL/GenBank/DDBJ whole genome shotgun (WGS) entry which is preliminary data.</text>
</comment>
<dbReference type="SUPFAM" id="SSF51182">
    <property type="entry name" value="RmlC-like cupins"/>
    <property type="match status" value="1"/>
</dbReference>